<protein>
    <submittedName>
        <fullName evidence="2">Uncharacterized protein</fullName>
    </submittedName>
</protein>
<name>A0A7G2C4X1_9TRYP</name>
<evidence type="ECO:0000313" key="2">
    <source>
        <dbReference type="EMBL" id="CAD2213797.1"/>
    </source>
</evidence>
<feature type="region of interest" description="Disordered" evidence="1">
    <location>
        <begin position="1"/>
        <end position="39"/>
    </location>
</feature>
<evidence type="ECO:0000313" key="3">
    <source>
        <dbReference type="Proteomes" id="UP000515908"/>
    </source>
</evidence>
<evidence type="ECO:0000256" key="1">
    <source>
        <dbReference type="SAM" id="MobiDB-lite"/>
    </source>
</evidence>
<dbReference type="AlphaFoldDB" id="A0A7G2C4X1"/>
<dbReference type="EMBL" id="LR877146">
    <property type="protein sequence ID" value="CAD2213797.1"/>
    <property type="molecule type" value="Genomic_DNA"/>
</dbReference>
<gene>
    <name evidence="2" type="ORF">ADEAN_000124000</name>
</gene>
<reference evidence="2 3" key="1">
    <citation type="submission" date="2020-08" db="EMBL/GenBank/DDBJ databases">
        <authorList>
            <person name="Newling K."/>
            <person name="Davey J."/>
            <person name="Forrester S."/>
        </authorList>
    </citation>
    <scope>NUCLEOTIDE SEQUENCE [LARGE SCALE GENOMIC DNA]</scope>
    <source>
        <strain evidence="3">Crithidia deanei Carvalho (ATCC PRA-265)</strain>
    </source>
</reference>
<organism evidence="2 3">
    <name type="scientific">Angomonas deanei</name>
    <dbReference type="NCBI Taxonomy" id="59799"/>
    <lineage>
        <taxon>Eukaryota</taxon>
        <taxon>Discoba</taxon>
        <taxon>Euglenozoa</taxon>
        <taxon>Kinetoplastea</taxon>
        <taxon>Metakinetoplastina</taxon>
        <taxon>Trypanosomatida</taxon>
        <taxon>Trypanosomatidae</taxon>
        <taxon>Strigomonadinae</taxon>
        <taxon>Angomonas</taxon>
    </lineage>
</organism>
<dbReference type="VEuPathDB" id="TriTrypDB:ADEAN_000124000"/>
<proteinExistence type="predicted"/>
<keyword evidence="3" id="KW-1185">Reference proteome</keyword>
<dbReference type="Proteomes" id="UP000515908">
    <property type="component" value="Chromosome 02"/>
</dbReference>
<accession>A0A7G2C4X1</accession>
<sequence length="248" mass="27495">MAGMVSVEVRPPRTPTTGTKFHLPPHETQRPDPALTESAHPAMQRESAGPLTFAKPVSWQLGKQLTSFHLAITKKRRNAQGMARAARHDPTYHVGRLRLEAEDQRARNGVSPNNKTARLTLSDKVVCRSDPAPALPERVRAGSLCFWPGPSFPHGEFGPGLSSFQVWKKQIRRRRTTSRSLSAGPLPTKRTHPVRAGTIRSWHGARSREAGSGAGSSPPLRFFFYWRAGYSRRRISTTDHSSSLCFCG</sequence>